<dbReference type="Proteomes" id="UP000324897">
    <property type="component" value="Chromosome 1"/>
</dbReference>
<organism evidence="2 3">
    <name type="scientific">Eragrostis curvula</name>
    <name type="common">weeping love grass</name>
    <dbReference type="NCBI Taxonomy" id="38414"/>
    <lineage>
        <taxon>Eukaryota</taxon>
        <taxon>Viridiplantae</taxon>
        <taxon>Streptophyta</taxon>
        <taxon>Embryophyta</taxon>
        <taxon>Tracheophyta</taxon>
        <taxon>Spermatophyta</taxon>
        <taxon>Magnoliopsida</taxon>
        <taxon>Liliopsida</taxon>
        <taxon>Poales</taxon>
        <taxon>Poaceae</taxon>
        <taxon>PACMAD clade</taxon>
        <taxon>Chloridoideae</taxon>
        <taxon>Eragrostideae</taxon>
        <taxon>Eragrostidinae</taxon>
        <taxon>Eragrostis</taxon>
    </lineage>
</organism>
<reference evidence="2 3" key="1">
    <citation type="journal article" date="2019" name="Sci. Rep.">
        <title>A high-quality genome of Eragrostis curvula grass provides insights into Poaceae evolution and supports new strategies to enhance forage quality.</title>
        <authorList>
            <person name="Carballo J."/>
            <person name="Santos B.A.C.M."/>
            <person name="Zappacosta D."/>
            <person name="Garbus I."/>
            <person name="Selva J.P."/>
            <person name="Gallo C.A."/>
            <person name="Diaz A."/>
            <person name="Albertini E."/>
            <person name="Caccamo M."/>
            <person name="Echenique V."/>
        </authorList>
    </citation>
    <scope>NUCLEOTIDE SEQUENCE [LARGE SCALE GENOMIC DNA]</scope>
    <source>
        <strain evidence="3">cv. Victoria</strain>
        <tissue evidence="2">Leaf</tissue>
    </source>
</reference>
<dbReference type="EMBL" id="RWGY01000011">
    <property type="protein sequence ID" value="TVU33211.1"/>
    <property type="molecule type" value="Genomic_DNA"/>
</dbReference>
<comment type="caution">
    <text evidence="2">The sequence shown here is derived from an EMBL/GenBank/DDBJ whole genome shotgun (WGS) entry which is preliminary data.</text>
</comment>
<proteinExistence type="predicted"/>
<evidence type="ECO:0000313" key="3">
    <source>
        <dbReference type="Proteomes" id="UP000324897"/>
    </source>
</evidence>
<gene>
    <name evidence="2" type="ORF">EJB05_25001</name>
</gene>
<evidence type="ECO:0000256" key="1">
    <source>
        <dbReference type="SAM" id="MobiDB-lite"/>
    </source>
</evidence>
<keyword evidence="3" id="KW-1185">Reference proteome</keyword>
<dbReference type="Gramene" id="TVU33211">
    <property type="protein sequence ID" value="TVU33211"/>
    <property type="gene ID" value="EJB05_25001"/>
</dbReference>
<evidence type="ECO:0000313" key="2">
    <source>
        <dbReference type="EMBL" id="TVU33211.1"/>
    </source>
</evidence>
<protein>
    <submittedName>
        <fullName evidence="2">Uncharacterized protein</fullName>
    </submittedName>
</protein>
<feature type="region of interest" description="Disordered" evidence="1">
    <location>
        <begin position="1"/>
        <end position="26"/>
    </location>
</feature>
<sequence>PPPLPPPTTKRIRPSRAGAVESEKKRWNPMREIKMTKLVLVLNISFGDHLAAARALEQLSCRPSCVLQTQGKKKGSKSRVVTARKPAVNVYLGERAAKKWGHEQPRQLDAAVKFTLRPFDARSNRQKVPCYEPPAGRGRPGRLPWRYG</sequence>
<dbReference type="AlphaFoldDB" id="A0A5J9VCK8"/>
<name>A0A5J9VCK8_9POAL</name>
<accession>A0A5J9VCK8</accession>
<feature type="non-terminal residue" evidence="2">
    <location>
        <position position="1"/>
    </location>
</feature>